<dbReference type="GO" id="GO:0005840">
    <property type="term" value="C:ribosome"/>
    <property type="evidence" value="ECO:0007669"/>
    <property type="project" value="UniProtKB-KW"/>
</dbReference>
<dbReference type="InterPro" id="IPR002136">
    <property type="entry name" value="Ribosomal_uL4"/>
</dbReference>
<proteinExistence type="inferred from homology"/>
<protein>
    <recommendedName>
        <fullName evidence="6">Large ribosomal subunit protein uL4m</fullName>
    </recommendedName>
    <alternativeName>
        <fullName evidence="7">39S ribosomal protein L4, mitochondrial</fullName>
    </alternativeName>
</protein>
<evidence type="ECO:0000313" key="9">
    <source>
        <dbReference type="Proteomes" id="UP000466442"/>
    </source>
</evidence>
<evidence type="ECO:0000256" key="1">
    <source>
        <dbReference type="ARBA" id="ARBA00004173"/>
    </source>
</evidence>
<dbReference type="InterPro" id="IPR023574">
    <property type="entry name" value="Ribosomal_uL4_dom_sf"/>
</dbReference>
<dbReference type="GO" id="GO:0003735">
    <property type="term" value="F:structural constituent of ribosome"/>
    <property type="evidence" value="ECO:0007669"/>
    <property type="project" value="InterPro"/>
</dbReference>
<accession>A0A6A4J3G8</accession>
<dbReference type="NCBIfam" id="TIGR03953">
    <property type="entry name" value="rplD_bact"/>
    <property type="match status" value="1"/>
</dbReference>
<dbReference type="GO" id="GO:0006412">
    <property type="term" value="P:translation"/>
    <property type="evidence" value="ECO:0007669"/>
    <property type="project" value="InterPro"/>
</dbReference>
<keyword evidence="4" id="KW-0496">Mitochondrion</keyword>
<evidence type="ECO:0000256" key="6">
    <source>
        <dbReference type="ARBA" id="ARBA00040565"/>
    </source>
</evidence>
<dbReference type="GO" id="GO:0005743">
    <property type="term" value="C:mitochondrial inner membrane"/>
    <property type="evidence" value="ECO:0007669"/>
    <property type="project" value="UniProtKB-ARBA"/>
</dbReference>
<name>A0A6A4J3G8_APOLU</name>
<dbReference type="SUPFAM" id="SSF52166">
    <property type="entry name" value="Ribosomal protein L4"/>
    <property type="match status" value="1"/>
</dbReference>
<dbReference type="FunFam" id="3.40.1370.10:FF:000005">
    <property type="entry name" value="39S ribosomal protein L4, mitochondrial"/>
    <property type="match status" value="1"/>
</dbReference>
<gene>
    <name evidence="8" type="ORF">GE061_008287</name>
</gene>
<organism evidence="8 9">
    <name type="scientific">Apolygus lucorum</name>
    <name type="common">Small green plant bug</name>
    <name type="synonym">Lygocoris lucorum</name>
    <dbReference type="NCBI Taxonomy" id="248454"/>
    <lineage>
        <taxon>Eukaryota</taxon>
        <taxon>Metazoa</taxon>
        <taxon>Ecdysozoa</taxon>
        <taxon>Arthropoda</taxon>
        <taxon>Hexapoda</taxon>
        <taxon>Insecta</taxon>
        <taxon>Pterygota</taxon>
        <taxon>Neoptera</taxon>
        <taxon>Paraneoptera</taxon>
        <taxon>Hemiptera</taxon>
        <taxon>Heteroptera</taxon>
        <taxon>Panheteroptera</taxon>
        <taxon>Cimicomorpha</taxon>
        <taxon>Miridae</taxon>
        <taxon>Mirini</taxon>
        <taxon>Apolygus</taxon>
    </lineage>
</organism>
<dbReference type="PANTHER" id="PTHR10746:SF6">
    <property type="entry name" value="LARGE RIBOSOMAL SUBUNIT PROTEIN UL4M"/>
    <property type="match status" value="1"/>
</dbReference>
<comment type="similarity">
    <text evidence="2">Belongs to the universal ribosomal protein uL4 family.</text>
</comment>
<dbReference type="EMBL" id="WIXP02000016">
    <property type="protein sequence ID" value="KAF6198539.1"/>
    <property type="molecule type" value="Genomic_DNA"/>
</dbReference>
<evidence type="ECO:0000256" key="2">
    <source>
        <dbReference type="ARBA" id="ARBA00010528"/>
    </source>
</evidence>
<dbReference type="Pfam" id="PF00573">
    <property type="entry name" value="Ribosomal_L4"/>
    <property type="match status" value="1"/>
</dbReference>
<dbReference type="OrthoDB" id="275876at2759"/>
<dbReference type="Gene3D" id="3.40.1370.10">
    <property type="match status" value="1"/>
</dbReference>
<keyword evidence="9" id="KW-1185">Reference proteome</keyword>
<dbReference type="GO" id="GO:1990904">
    <property type="term" value="C:ribonucleoprotein complex"/>
    <property type="evidence" value="ECO:0007669"/>
    <property type="project" value="UniProtKB-KW"/>
</dbReference>
<dbReference type="PANTHER" id="PTHR10746">
    <property type="entry name" value="50S RIBOSOMAL PROTEIN L4"/>
    <property type="match status" value="1"/>
</dbReference>
<dbReference type="Proteomes" id="UP000466442">
    <property type="component" value="Linkage Group LG16"/>
</dbReference>
<evidence type="ECO:0000256" key="7">
    <source>
        <dbReference type="ARBA" id="ARBA00082711"/>
    </source>
</evidence>
<reference evidence="8" key="1">
    <citation type="journal article" date="2021" name="Mol. Ecol. Resour.">
        <title>Apolygus lucorum genome provides insights into omnivorousness and mesophyll feeding.</title>
        <authorList>
            <person name="Liu Y."/>
            <person name="Liu H."/>
            <person name="Wang H."/>
            <person name="Huang T."/>
            <person name="Liu B."/>
            <person name="Yang B."/>
            <person name="Yin L."/>
            <person name="Li B."/>
            <person name="Zhang Y."/>
            <person name="Zhang S."/>
            <person name="Jiang F."/>
            <person name="Zhang X."/>
            <person name="Ren Y."/>
            <person name="Wang B."/>
            <person name="Wang S."/>
            <person name="Lu Y."/>
            <person name="Wu K."/>
            <person name="Fan W."/>
            <person name="Wang G."/>
        </authorList>
    </citation>
    <scope>NUCLEOTIDE SEQUENCE</scope>
    <source>
        <strain evidence="8">12Hb</strain>
    </source>
</reference>
<evidence type="ECO:0000256" key="3">
    <source>
        <dbReference type="ARBA" id="ARBA00022980"/>
    </source>
</evidence>
<evidence type="ECO:0000256" key="4">
    <source>
        <dbReference type="ARBA" id="ARBA00023128"/>
    </source>
</evidence>
<sequence>MKFLAPEFRSLILRSARKYCSEALPSTNAAGATQTSTAVAAITQRDVPIVNLGDRKLPFLSGYERPRQAWVESFDTLEEKKLGLIDLHPSIFGEMPRIDVIQDNVKWQRYYKFVSFAHTKVRAEVHGGGRKPWPQKGGGRARHGSIRSPLFKGGGVVHGPRSPTSYFYMLPFYTRVLGLTSTLSIKLAQDDLHIIPDLEIPTDDPEFIEDLIRTRNWGVSVLIVDADDVMPRNITIATDDIKHVNLMPVYGLNVFSMLKHETLVLTLSAVEMLEERLLYQLNRKDSKEICKKFKLSQI</sequence>
<comment type="subcellular location">
    <subcellularLocation>
        <location evidence="1">Mitochondrion</location>
    </subcellularLocation>
</comment>
<keyword evidence="3" id="KW-0689">Ribosomal protein</keyword>
<dbReference type="AlphaFoldDB" id="A0A6A4J3G8"/>
<evidence type="ECO:0000313" key="8">
    <source>
        <dbReference type="EMBL" id="KAF6198539.1"/>
    </source>
</evidence>
<keyword evidence="5" id="KW-0687">Ribonucleoprotein</keyword>
<evidence type="ECO:0000256" key="5">
    <source>
        <dbReference type="ARBA" id="ARBA00023274"/>
    </source>
</evidence>
<comment type="caution">
    <text evidence="8">The sequence shown here is derived from an EMBL/GenBank/DDBJ whole genome shotgun (WGS) entry which is preliminary data.</text>
</comment>
<dbReference type="InterPro" id="IPR013005">
    <property type="entry name" value="Ribosomal_uL4-like"/>
</dbReference>